<dbReference type="GeneID" id="9941560"/>
<gene>
    <name evidence="1" type="ORF">LOAG_04161</name>
</gene>
<protein>
    <submittedName>
        <fullName evidence="1">Uncharacterized protein</fullName>
    </submittedName>
</protein>
<sequence>MVCAIPNDEPNDFHNEEFLSKQQHHRYPPPATTENQSQTVDLRIACDKTIVHVQFHASICYTITKTAGHAAINGGNEETDKRSLHNFPGSRLKMNLLFSRASTA</sequence>
<dbReference type="AlphaFoldDB" id="A0A1S0U386"/>
<dbReference type="RefSeq" id="XP_003139746.1">
    <property type="nucleotide sequence ID" value="XM_003139698.1"/>
</dbReference>
<dbReference type="KEGG" id="loa:LOAG_04161"/>
<reference evidence="1" key="1">
    <citation type="submission" date="2012-04" db="EMBL/GenBank/DDBJ databases">
        <title>The Genome Sequence of Loa loa.</title>
        <authorList>
            <consortium name="The Broad Institute Genome Sequencing Platform"/>
            <consortium name="Broad Institute Genome Sequencing Center for Infectious Disease"/>
            <person name="Nutman T.B."/>
            <person name="Fink D.L."/>
            <person name="Russ C."/>
            <person name="Young S."/>
            <person name="Zeng Q."/>
            <person name="Gargeya S."/>
            <person name="Alvarado L."/>
            <person name="Berlin A."/>
            <person name="Chapman S.B."/>
            <person name="Chen Z."/>
            <person name="Freedman E."/>
            <person name="Gellesch M."/>
            <person name="Goldberg J."/>
            <person name="Griggs A."/>
            <person name="Gujja S."/>
            <person name="Heilman E.R."/>
            <person name="Heiman D."/>
            <person name="Howarth C."/>
            <person name="Mehta T."/>
            <person name="Neiman D."/>
            <person name="Pearson M."/>
            <person name="Roberts A."/>
            <person name="Saif S."/>
            <person name="Shea T."/>
            <person name="Shenoy N."/>
            <person name="Sisk P."/>
            <person name="Stolte C."/>
            <person name="Sykes S."/>
            <person name="White J."/>
            <person name="Yandava C."/>
            <person name="Haas B."/>
            <person name="Henn M.R."/>
            <person name="Nusbaum C."/>
            <person name="Birren B."/>
        </authorList>
    </citation>
    <scope>NUCLEOTIDE SEQUENCE [LARGE SCALE GENOMIC DNA]</scope>
</reference>
<accession>A0A1S0U386</accession>
<proteinExistence type="predicted"/>
<dbReference type="EMBL" id="JH712074">
    <property type="protein sequence ID" value="EFO24328.1"/>
    <property type="molecule type" value="Genomic_DNA"/>
</dbReference>
<name>A0A1S0U386_LOALO</name>
<dbReference type="InParanoid" id="A0A1S0U386"/>
<organism evidence="1">
    <name type="scientific">Loa loa</name>
    <name type="common">Eye worm</name>
    <name type="synonym">Filaria loa</name>
    <dbReference type="NCBI Taxonomy" id="7209"/>
    <lineage>
        <taxon>Eukaryota</taxon>
        <taxon>Metazoa</taxon>
        <taxon>Ecdysozoa</taxon>
        <taxon>Nematoda</taxon>
        <taxon>Chromadorea</taxon>
        <taxon>Rhabditida</taxon>
        <taxon>Spirurina</taxon>
        <taxon>Spiruromorpha</taxon>
        <taxon>Filarioidea</taxon>
        <taxon>Onchocercidae</taxon>
        <taxon>Loa</taxon>
    </lineage>
</organism>
<evidence type="ECO:0000313" key="1">
    <source>
        <dbReference type="EMBL" id="EFO24328.1"/>
    </source>
</evidence>
<dbReference type="CTD" id="9941560"/>